<accession>A0A1A9UYC7</accession>
<dbReference type="AlphaFoldDB" id="A0A1A9UYC7"/>
<proteinExistence type="predicted"/>
<dbReference type="EnsemblMetazoa" id="GAUT019693-RA">
    <property type="protein sequence ID" value="GAUT019693-PA"/>
    <property type="gene ID" value="GAUT019693"/>
</dbReference>
<keyword evidence="2" id="KW-1185">Reference proteome</keyword>
<reference evidence="1" key="1">
    <citation type="submission" date="2020-05" db="UniProtKB">
        <authorList>
            <consortium name="EnsemblMetazoa"/>
        </authorList>
    </citation>
    <scope>IDENTIFICATION</scope>
    <source>
        <strain evidence="1">TTRI</strain>
    </source>
</reference>
<protein>
    <submittedName>
        <fullName evidence="1">Uncharacterized protein</fullName>
    </submittedName>
</protein>
<evidence type="ECO:0000313" key="2">
    <source>
        <dbReference type="Proteomes" id="UP000078200"/>
    </source>
</evidence>
<sequence>MKLKIANGNVIHGFTFDHDRISLLTTLVGKFKNSQTQGAVVFSRSNTACLIAVSITATATLEAALGPPKRQNPEQLCCVWLAGIAGSIHGPCALKSVGEKSDGKCRVPTTHKYYRAKYVDHDYQHAQYMTSTKFLTLGYDASGNIMVIVDTVNSESSIKRNIRRAMVHTPTIKPGLSESTGIKKPKHTPSSSGALHAVADVDAIKVPYERIFLFLSRGGSCVTAFPVLFECFQFFYYLVVPLPGATRTFCRRITS</sequence>
<name>A0A1A9UYC7_GLOAU</name>
<organism evidence="1 2">
    <name type="scientific">Glossina austeni</name>
    <name type="common">Savannah tsetse fly</name>
    <dbReference type="NCBI Taxonomy" id="7395"/>
    <lineage>
        <taxon>Eukaryota</taxon>
        <taxon>Metazoa</taxon>
        <taxon>Ecdysozoa</taxon>
        <taxon>Arthropoda</taxon>
        <taxon>Hexapoda</taxon>
        <taxon>Insecta</taxon>
        <taxon>Pterygota</taxon>
        <taxon>Neoptera</taxon>
        <taxon>Endopterygota</taxon>
        <taxon>Diptera</taxon>
        <taxon>Brachycera</taxon>
        <taxon>Muscomorpha</taxon>
        <taxon>Hippoboscoidea</taxon>
        <taxon>Glossinidae</taxon>
        <taxon>Glossina</taxon>
    </lineage>
</organism>
<dbReference type="Proteomes" id="UP000078200">
    <property type="component" value="Unassembled WGS sequence"/>
</dbReference>
<evidence type="ECO:0000313" key="1">
    <source>
        <dbReference type="EnsemblMetazoa" id="GAUT019693-PA"/>
    </source>
</evidence>
<dbReference type="VEuPathDB" id="VectorBase:GAUT019693"/>